<dbReference type="EC" id="3.1.11.1" evidence="2 13"/>
<dbReference type="GO" id="GO:0003677">
    <property type="term" value="F:DNA binding"/>
    <property type="evidence" value="ECO:0007669"/>
    <property type="project" value="UniProtKB-KW"/>
</dbReference>
<dbReference type="NCBIfam" id="NF008746">
    <property type="entry name" value="PRK11779.1"/>
    <property type="match status" value="1"/>
</dbReference>
<dbReference type="InterPro" id="IPR013620">
    <property type="entry name" value="Exonuc_1_SH3"/>
</dbReference>
<evidence type="ECO:0000256" key="1">
    <source>
        <dbReference type="ARBA" id="ARBA00000563"/>
    </source>
</evidence>
<comment type="cofactor">
    <cofactor evidence="15">
        <name>Mg(2+)</name>
        <dbReference type="ChEBI" id="CHEBI:18420"/>
    </cofactor>
    <text evidence="15">Binds 2 Mg(2+) ions per monomer.</text>
</comment>
<dbReference type="Gene3D" id="3.30.420.10">
    <property type="entry name" value="Ribonuclease H-like superfamily/Ribonuclease H"/>
    <property type="match status" value="1"/>
</dbReference>
<dbReference type="GO" id="GO:0006281">
    <property type="term" value="P:DNA repair"/>
    <property type="evidence" value="ECO:0007669"/>
    <property type="project" value="UniProtKB-KW"/>
</dbReference>
<evidence type="ECO:0000256" key="3">
    <source>
        <dbReference type="ARBA" id="ARBA00019900"/>
    </source>
</evidence>
<evidence type="ECO:0000256" key="5">
    <source>
        <dbReference type="ARBA" id="ARBA00022723"/>
    </source>
</evidence>
<dbReference type="PIRSF" id="PIRSF000977">
    <property type="entry name" value="Exodeoxyribonuclease_I"/>
    <property type="match status" value="1"/>
</dbReference>
<comment type="catalytic activity">
    <reaction evidence="1 13">
        <text>Exonucleolytic cleavage in the 3'- to 5'-direction to yield nucleoside 5'-phosphates.</text>
        <dbReference type="EC" id="3.1.11.1"/>
    </reaction>
</comment>
<keyword evidence="10" id="KW-0238">DNA-binding</keyword>
<feature type="binding site" evidence="15">
    <location>
        <position position="17"/>
    </location>
    <ligand>
        <name>Mg(2+)</name>
        <dbReference type="ChEBI" id="CHEBI:18420"/>
        <label>2</label>
    </ligand>
</feature>
<feature type="binding site" evidence="14">
    <location>
        <position position="17"/>
    </location>
    <ligand>
        <name>substrate</name>
    </ligand>
</feature>
<dbReference type="Pfam" id="PF08411">
    <property type="entry name" value="ExoI_SH3"/>
    <property type="match status" value="1"/>
</dbReference>
<comment type="subunit">
    <text evidence="12">Monomer. Interacts with ssb (via C-terminus); this interaction stimulates the exonuclease activity by recruiting the enzyme to its substrate.</text>
</comment>
<feature type="domain" description="ExoI SH3-like" evidence="16">
    <location>
        <begin position="202"/>
        <end position="356"/>
    </location>
</feature>
<gene>
    <name evidence="18" type="ORF">HELGO_WM11724</name>
</gene>
<evidence type="ECO:0000256" key="15">
    <source>
        <dbReference type="PIRSR" id="PIRSR000977-2"/>
    </source>
</evidence>
<dbReference type="PANTHER" id="PTHR11046">
    <property type="entry name" value="OLIGORIBONUCLEASE, MITOCHONDRIAL"/>
    <property type="match status" value="1"/>
</dbReference>
<evidence type="ECO:0000259" key="17">
    <source>
        <dbReference type="PROSITE" id="PS51785"/>
    </source>
</evidence>
<sequence length="479" mass="55189">MAVTAQNEATFLWHDYETWGINPRRDRASQFAGIRTNLDLEEIGEPMNLYCKPSDDYLPHPQACLITRITPQKAQAQGLSEFDFYRTINDAFMQPNTCGVGYNSIRFDDEVTRHGFFRNFMDPYAREWQNGNSRWDVMDLLRMAHALRPEGIHWPKDEKGKTTFRLEKLTAANNIAHDGAHDALSDVRATIAMARLVKQTNPRLFDFYFKLRSKVEAGRLLSVTNPEMLLHISGMYPSTQGCLSPVIPVLQHPTNKNEIIVYDLRKSPKAMLEMSVEALSENLFSKKADLPEGTERVGLKGVHLNKSPALAPMKTLSSEMAEHWEVDLAQCEQHRQEILNDADLRDKLMALYQTRQFSDDSEDMESALYSGFISNNDRKLCNTLLKKKPEQLASWRPNFDDQRLQAIYPRFIARNWPELLDQQAIMKWQGYCQARVLDGEYGSTITAAEYQDELEQLASQELSETEQKILMQLVQWLQR</sequence>
<keyword evidence="5 15" id="KW-0479">Metal-binding</keyword>
<keyword evidence="4 13" id="KW-0540">Nuclease</keyword>
<keyword evidence="11 13" id="KW-0234">DNA repair</keyword>
<dbReference type="EMBL" id="CACVAY010000025">
    <property type="protein sequence ID" value="CAA6804985.1"/>
    <property type="molecule type" value="Genomic_DNA"/>
</dbReference>
<dbReference type="PROSITE" id="PS51785">
    <property type="entry name" value="EXOI_C"/>
    <property type="match status" value="1"/>
</dbReference>
<dbReference type="FunFam" id="3.30.420.10:FF:000033">
    <property type="entry name" value="Exodeoxyribonuclease I"/>
    <property type="match status" value="1"/>
</dbReference>
<dbReference type="Gene3D" id="1.20.1280.70">
    <property type="entry name" value="Exonuclease ExoI, domain 3"/>
    <property type="match status" value="1"/>
</dbReference>
<dbReference type="SUPFAM" id="SSF53098">
    <property type="entry name" value="Ribonuclease H-like"/>
    <property type="match status" value="1"/>
</dbReference>
<dbReference type="GO" id="GO:0046872">
    <property type="term" value="F:metal ion binding"/>
    <property type="evidence" value="ECO:0007669"/>
    <property type="project" value="UniProtKB-KW"/>
</dbReference>
<dbReference type="InterPro" id="IPR012337">
    <property type="entry name" value="RNaseH-like_sf"/>
</dbReference>
<keyword evidence="6 13" id="KW-0227">DNA damage</keyword>
<dbReference type="CDD" id="cd06138">
    <property type="entry name" value="ExoI_N"/>
    <property type="match status" value="1"/>
</dbReference>
<name>A0A6S6SB65_9GAMM</name>
<reference evidence="18" key="1">
    <citation type="submission" date="2020-01" db="EMBL/GenBank/DDBJ databases">
        <authorList>
            <person name="Meier V. D."/>
            <person name="Meier V D."/>
        </authorList>
    </citation>
    <scope>NUCLEOTIDE SEQUENCE</scope>
    <source>
        <strain evidence="18">HLG_WM_MAG_07</strain>
    </source>
</reference>
<dbReference type="Gene3D" id="3.30.1520.20">
    <property type="entry name" value="Exonuclease ExoI, domain 2"/>
    <property type="match status" value="1"/>
</dbReference>
<dbReference type="SMART" id="SM00479">
    <property type="entry name" value="EXOIII"/>
    <property type="match status" value="1"/>
</dbReference>
<evidence type="ECO:0000256" key="13">
    <source>
        <dbReference type="PIRNR" id="PIRNR000977"/>
    </source>
</evidence>
<proteinExistence type="predicted"/>
<evidence type="ECO:0000256" key="10">
    <source>
        <dbReference type="ARBA" id="ARBA00023125"/>
    </source>
</evidence>
<dbReference type="Pfam" id="PF00929">
    <property type="entry name" value="RNase_T"/>
    <property type="match status" value="1"/>
</dbReference>
<keyword evidence="9 15" id="KW-0460">Magnesium</keyword>
<dbReference type="GO" id="GO:0000175">
    <property type="term" value="F:3'-5'-RNA exonuclease activity"/>
    <property type="evidence" value="ECO:0007669"/>
    <property type="project" value="InterPro"/>
</dbReference>
<dbReference type="InterPro" id="IPR034747">
    <property type="entry name" value="EXOI_SH3"/>
</dbReference>
<dbReference type="AlphaFoldDB" id="A0A6S6SB65"/>
<evidence type="ECO:0000256" key="12">
    <source>
        <dbReference type="ARBA" id="ARBA00046792"/>
    </source>
</evidence>
<dbReference type="InterPro" id="IPR038649">
    <property type="entry name" value="EXOI_SH3_sf"/>
</dbReference>
<feature type="binding site" evidence="15">
    <location>
        <position position="186"/>
    </location>
    <ligand>
        <name>Mg(2+)</name>
        <dbReference type="ChEBI" id="CHEBI:18420"/>
        <label>2</label>
    </ligand>
</feature>
<dbReference type="PROSITE" id="PS51784">
    <property type="entry name" value="EXOI_SH3"/>
    <property type="match status" value="1"/>
</dbReference>
<dbReference type="GO" id="GO:0008310">
    <property type="term" value="F:single-stranded DNA 3'-5' DNA exonuclease activity"/>
    <property type="evidence" value="ECO:0007669"/>
    <property type="project" value="UniProtKB-EC"/>
</dbReference>
<evidence type="ECO:0000256" key="8">
    <source>
        <dbReference type="ARBA" id="ARBA00022839"/>
    </source>
</evidence>
<accession>A0A6S6SB65</accession>
<feature type="binding site" evidence="15">
    <location>
        <position position="15"/>
    </location>
    <ligand>
        <name>Mg(2+)</name>
        <dbReference type="ChEBI" id="CHEBI:18420"/>
        <label>1</label>
    </ligand>
</feature>
<evidence type="ECO:0000256" key="2">
    <source>
        <dbReference type="ARBA" id="ARBA00012108"/>
    </source>
</evidence>
<dbReference type="InterPro" id="IPR036397">
    <property type="entry name" value="RNaseH_sf"/>
</dbReference>
<evidence type="ECO:0000259" key="16">
    <source>
        <dbReference type="PROSITE" id="PS51784"/>
    </source>
</evidence>
<keyword evidence="8 13" id="KW-0269">Exonuclease</keyword>
<organism evidence="18">
    <name type="scientific">uncultured Thiotrichaceae bacterium</name>
    <dbReference type="NCBI Taxonomy" id="298394"/>
    <lineage>
        <taxon>Bacteria</taxon>
        <taxon>Pseudomonadati</taxon>
        <taxon>Pseudomonadota</taxon>
        <taxon>Gammaproteobacteria</taxon>
        <taxon>Thiotrichales</taxon>
        <taxon>Thiotrichaceae</taxon>
        <taxon>environmental samples</taxon>
    </lineage>
</organism>
<protein>
    <recommendedName>
        <fullName evidence="3 13">Exodeoxyribonuclease I</fullName>
        <ecNumber evidence="2 13">3.1.11.1</ecNumber>
    </recommendedName>
</protein>
<evidence type="ECO:0000256" key="9">
    <source>
        <dbReference type="ARBA" id="ARBA00022842"/>
    </source>
</evidence>
<evidence type="ECO:0000256" key="7">
    <source>
        <dbReference type="ARBA" id="ARBA00022801"/>
    </source>
</evidence>
<dbReference type="PANTHER" id="PTHR11046:SF11">
    <property type="entry name" value="EXODEOXYRIBONUCLEASE I"/>
    <property type="match status" value="1"/>
</dbReference>
<keyword evidence="7 13" id="KW-0378">Hydrolase</keyword>
<feature type="binding site" evidence="14">
    <location>
        <position position="165"/>
    </location>
    <ligand>
        <name>substrate</name>
    </ligand>
</feature>
<dbReference type="Pfam" id="PF26016">
    <property type="entry name" value="ExoI_C"/>
    <property type="match status" value="1"/>
</dbReference>
<dbReference type="Gene3D" id="1.10.287.1240">
    <property type="match status" value="1"/>
</dbReference>
<dbReference type="InterPro" id="IPR013520">
    <property type="entry name" value="Ribonucl_H"/>
</dbReference>
<evidence type="ECO:0000256" key="6">
    <source>
        <dbReference type="ARBA" id="ARBA00022763"/>
    </source>
</evidence>
<dbReference type="InterPro" id="IPR058561">
    <property type="entry name" value="Exonuc_1_C"/>
</dbReference>
<dbReference type="InterPro" id="IPR022894">
    <property type="entry name" value="Oligoribonuclease"/>
</dbReference>
<evidence type="ECO:0000256" key="11">
    <source>
        <dbReference type="ARBA" id="ARBA00023204"/>
    </source>
</evidence>
<dbReference type="InterPro" id="IPR023607">
    <property type="entry name" value="Exodeoxyribonuclease_I"/>
</dbReference>
<evidence type="ECO:0000256" key="14">
    <source>
        <dbReference type="PIRSR" id="PIRSR000977-1"/>
    </source>
</evidence>
<evidence type="ECO:0000313" key="18">
    <source>
        <dbReference type="EMBL" id="CAA6804985.1"/>
    </source>
</evidence>
<feature type="domain" description="ExoI C-terminal" evidence="17">
    <location>
        <begin position="360"/>
        <end position="479"/>
    </location>
</feature>
<evidence type="ECO:0000256" key="4">
    <source>
        <dbReference type="ARBA" id="ARBA00022722"/>
    </source>
</evidence>